<keyword evidence="5 11" id="KW-0812">Transmembrane</keyword>
<evidence type="ECO:0000256" key="2">
    <source>
        <dbReference type="ARBA" id="ARBA00007312"/>
    </source>
</evidence>
<dbReference type="Pfam" id="PF06212">
    <property type="entry name" value="GRIM-19"/>
    <property type="match status" value="1"/>
</dbReference>
<keyword evidence="10 11" id="KW-0472">Membrane</keyword>
<keyword evidence="3 11" id="KW-0813">Transport</keyword>
<dbReference type="GO" id="GO:0045271">
    <property type="term" value="C:respiratory chain complex I"/>
    <property type="evidence" value="ECO:0007669"/>
    <property type="project" value="UniProtKB-UniRule"/>
</dbReference>
<dbReference type="EMBL" id="LSSN01004272">
    <property type="protein sequence ID" value="OMJ11818.1"/>
    <property type="molecule type" value="Genomic_DNA"/>
</dbReference>
<keyword evidence="9 11" id="KW-0496">Mitochondrion</keyword>
<keyword evidence="8 11" id="KW-1133">Transmembrane helix</keyword>
<evidence type="ECO:0000313" key="15">
    <source>
        <dbReference type="EMBL" id="OMJ14555.1"/>
    </source>
</evidence>
<dbReference type="AlphaFoldDB" id="A0A1R1XB36"/>
<protein>
    <recommendedName>
        <fullName evidence="11">NADH dehydrogenase [ubiquinone] 1 alpha subcomplex subunit 13</fullName>
    </recommendedName>
</protein>
<dbReference type="EMBL" id="LSSN01003016">
    <property type="protein sequence ID" value="OMJ14555.1"/>
    <property type="molecule type" value="Genomic_DNA"/>
</dbReference>
<evidence type="ECO:0000313" key="13">
    <source>
        <dbReference type="EMBL" id="OMJ11818.1"/>
    </source>
</evidence>
<keyword evidence="7 11" id="KW-0249">Electron transport</keyword>
<dbReference type="OrthoDB" id="3308at2759"/>
<evidence type="ECO:0000256" key="6">
    <source>
        <dbReference type="ARBA" id="ARBA00022792"/>
    </source>
</evidence>
<feature type="transmembrane region" description="Helical" evidence="11">
    <location>
        <begin position="29"/>
        <end position="48"/>
    </location>
</feature>
<gene>
    <name evidence="15" type="ORF">AYI70_g7802</name>
    <name evidence="14" type="ORF">AYI70_g8193</name>
    <name evidence="13" type="ORF">AYI70_g9470</name>
</gene>
<dbReference type="PANTHER" id="PTHR12966:SF0">
    <property type="entry name" value="NADH DEHYDROGENASE [UBIQUINONE] 1 ALPHA SUBCOMPLEX SUBUNIT 13"/>
    <property type="match status" value="1"/>
</dbReference>
<evidence type="ECO:0000256" key="8">
    <source>
        <dbReference type="ARBA" id="ARBA00022989"/>
    </source>
</evidence>
<evidence type="ECO:0000256" key="9">
    <source>
        <dbReference type="ARBA" id="ARBA00023128"/>
    </source>
</evidence>
<dbReference type="GO" id="GO:0005743">
    <property type="term" value="C:mitochondrial inner membrane"/>
    <property type="evidence" value="ECO:0007669"/>
    <property type="project" value="UniProtKB-SubCell"/>
</dbReference>
<accession>A0A1R1XB36</accession>
<sequence>MSTGQELPPKGGFPNIAYSRRLPKKGPTGFVMLAGVASVMLYGWYNVFHGLRERRELEREKMWSRIFLLPLLTAETDRDEYRRNLAAAEREKEIMKNVSGWPIGKSPYNTDRFVTPTIPNIPESQRQ</sequence>
<comment type="subcellular location">
    <subcellularLocation>
        <location evidence="1 11">Mitochondrion inner membrane</location>
        <topology evidence="1 11">Single-pass membrane protein</topology>
        <orientation evidence="1 11">Matrix side</orientation>
    </subcellularLocation>
</comment>
<comment type="similarity">
    <text evidence="2 11">Belongs to the complex I NDUFA13 subunit family.</text>
</comment>
<feature type="coiled-coil region" evidence="12">
    <location>
        <begin position="71"/>
        <end position="98"/>
    </location>
</feature>
<evidence type="ECO:0000313" key="16">
    <source>
        <dbReference type="Proteomes" id="UP000187283"/>
    </source>
</evidence>
<evidence type="ECO:0000256" key="12">
    <source>
        <dbReference type="SAM" id="Coils"/>
    </source>
</evidence>
<evidence type="ECO:0000256" key="4">
    <source>
        <dbReference type="ARBA" id="ARBA00022660"/>
    </source>
</evidence>
<proteinExistence type="inferred from homology"/>
<keyword evidence="12" id="KW-0175">Coiled coil</keyword>
<reference evidence="13 16" key="1">
    <citation type="submission" date="2017-01" db="EMBL/GenBank/DDBJ databases">
        <authorList>
            <person name="Mah S.A."/>
            <person name="Swanson W.J."/>
            <person name="Moy G.W."/>
            <person name="Vacquier V.D."/>
        </authorList>
    </citation>
    <scope>NUCLEOTIDE SEQUENCE [LARGE SCALE GENOMIC DNA]</scope>
    <source>
        <strain evidence="13 16">GSMNP</strain>
    </source>
</reference>
<evidence type="ECO:0000256" key="7">
    <source>
        <dbReference type="ARBA" id="ARBA00022982"/>
    </source>
</evidence>
<keyword evidence="13" id="KW-0830">Ubiquinone</keyword>
<evidence type="ECO:0000256" key="3">
    <source>
        <dbReference type="ARBA" id="ARBA00022448"/>
    </source>
</evidence>
<dbReference type="STRING" id="133412.A0A1R1XB36"/>
<dbReference type="PANTHER" id="PTHR12966">
    <property type="entry name" value="NADH DEHYDROGENASE UBIQUINONE 1 ALPHA SUBCOMPLEX SUBUNIT 13"/>
    <property type="match status" value="1"/>
</dbReference>
<comment type="function">
    <text evidence="11">Complex I functions in the transfer of electrons from NADH to the respiratory chain. Accessory subunit of the mitochondrial membrane respiratory chain NADH dehydrogenase (Complex I), that is believed not to be involved in catalysis.</text>
</comment>
<evidence type="ECO:0000256" key="5">
    <source>
        <dbReference type="ARBA" id="ARBA00022692"/>
    </source>
</evidence>
<dbReference type="EMBL" id="LSSN01003258">
    <property type="protein sequence ID" value="OMJ13949.1"/>
    <property type="molecule type" value="Genomic_DNA"/>
</dbReference>
<evidence type="ECO:0000256" key="10">
    <source>
        <dbReference type="ARBA" id="ARBA00023136"/>
    </source>
</evidence>
<evidence type="ECO:0000256" key="1">
    <source>
        <dbReference type="ARBA" id="ARBA00004298"/>
    </source>
</evidence>
<comment type="caution">
    <text evidence="13">The sequence shown here is derived from an EMBL/GenBank/DDBJ whole genome shotgun (WGS) entry which is preliminary data.</text>
</comment>
<keyword evidence="16" id="KW-1185">Reference proteome</keyword>
<dbReference type="Proteomes" id="UP000187283">
    <property type="component" value="Unassembled WGS sequence"/>
</dbReference>
<keyword evidence="6 11" id="KW-0999">Mitochondrion inner membrane</keyword>
<evidence type="ECO:0000313" key="14">
    <source>
        <dbReference type="EMBL" id="OMJ13949.1"/>
    </source>
</evidence>
<dbReference type="InterPro" id="IPR009346">
    <property type="entry name" value="GRIM-19"/>
</dbReference>
<organism evidence="13 16">
    <name type="scientific">Smittium culicis</name>
    <dbReference type="NCBI Taxonomy" id="133412"/>
    <lineage>
        <taxon>Eukaryota</taxon>
        <taxon>Fungi</taxon>
        <taxon>Fungi incertae sedis</taxon>
        <taxon>Zoopagomycota</taxon>
        <taxon>Kickxellomycotina</taxon>
        <taxon>Harpellomycetes</taxon>
        <taxon>Harpellales</taxon>
        <taxon>Legeriomycetaceae</taxon>
        <taxon>Smittium</taxon>
    </lineage>
</organism>
<name>A0A1R1XB36_9FUNG</name>
<keyword evidence="4 11" id="KW-0679">Respiratory chain</keyword>
<evidence type="ECO:0000256" key="11">
    <source>
        <dbReference type="RuleBase" id="RU368034"/>
    </source>
</evidence>